<keyword evidence="3" id="KW-0274">FAD</keyword>
<evidence type="ECO:0000256" key="3">
    <source>
        <dbReference type="ARBA" id="ARBA00022827"/>
    </source>
</evidence>
<dbReference type="InterPro" id="IPR002938">
    <property type="entry name" value="FAD-bd"/>
</dbReference>
<evidence type="ECO:0000313" key="7">
    <source>
        <dbReference type="Proteomes" id="UP001596496"/>
    </source>
</evidence>
<feature type="domain" description="FAD-binding" evidence="5">
    <location>
        <begin position="4"/>
        <end position="381"/>
    </location>
</feature>
<sequence length="537" mass="57018">MSYDVDVVVAGGGPVGLMLACELALGGVSAMVVERLTEVDPTIKAGALNLPSVEALYRRGMLPALREAQERNLEHFAAFMRQQAAHREGAGDGRAATAGASEEAPPPRAPRTPPKFAGHFAGIMLDAARLDDADPDLAGHGPAGDIGLVNQQQIEGILGEHAARLGVQVRRGVELTDLSADDEGVTVSTSAGRVRARWLVGCDGGRSVVRKLAGFDFPGTDPEITAYQVLGEMEGAEALGVGWHATPTGVYAHGPVPGRILTVQFTGPRADRDTPVTREELQEAIRHVTGVEVTVTAIKTATRFTDNARQASTYRLGRVLLAGDAAHVHSPFGGQGLNLGLGDAVNLGWKLAATVRGWAPHDLLDTYTAERHPIGAWVLDWTRAQVALMRPDPRARALRSVVNDLVETVTGTTYFAKKISGVWQRYDLPGDHALVGASAPDLELSDGSRLADHLHDGRALLLDPKGELRDLAEGHRDRMTVLAAGADERPELTGLFLRPDGIVAWAGEQGGDDRGALEKALATWLGAPDADTGDQRR</sequence>
<dbReference type="Gene3D" id="3.50.50.60">
    <property type="entry name" value="FAD/NAD(P)-binding domain"/>
    <property type="match status" value="2"/>
</dbReference>
<proteinExistence type="predicted"/>
<feature type="region of interest" description="Disordered" evidence="4">
    <location>
        <begin position="87"/>
        <end position="112"/>
    </location>
</feature>
<dbReference type="SUPFAM" id="SSF51905">
    <property type="entry name" value="FAD/NAD(P)-binding domain"/>
    <property type="match status" value="1"/>
</dbReference>
<keyword evidence="2" id="KW-0285">Flavoprotein</keyword>
<comment type="cofactor">
    <cofactor evidence="1">
        <name>FAD</name>
        <dbReference type="ChEBI" id="CHEBI:57692"/>
    </cofactor>
</comment>
<keyword evidence="6" id="KW-0560">Oxidoreductase</keyword>
<comment type="caution">
    <text evidence="6">The sequence shown here is derived from an EMBL/GenBank/DDBJ whole genome shotgun (WGS) entry which is preliminary data.</text>
</comment>
<reference evidence="7" key="1">
    <citation type="journal article" date="2019" name="Int. J. Syst. Evol. Microbiol.">
        <title>The Global Catalogue of Microorganisms (GCM) 10K type strain sequencing project: providing services to taxonomists for standard genome sequencing and annotation.</title>
        <authorList>
            <consortium name="The Broad Institute Genomics Platform"/>
            <consortium name="The Broad Institute Genome Sequencing Center for Infectious Disease"/>
            <person name="Wu L."/>
            <person name="Ma J."/>
        </authorList>
    </citation>
    <scope>NUCLEOTIDE SEQUENCE [LARGE SCALE GENOMIC DNA]</scope>
    <source>
        <strain evidence="7">CECT 7649</strain>
    </source>
</reference>
<keyword evidence="6" id="KW-0503">Monooxygenase</keyword>
<dbReference type="PRINTS" id="PR00420">
    <property type="entry name" value="RNGMNOXGNASE"/>
</dbReference>
<dbReference type="InterPro" id="IPR036188">
    <property type="entry name" value="FAD/NAD-bd_sf"/>
</dbReference>
<dbReference type="Proteomes" id="UP001596496">
    <property type="component" value="Unassembled WGS sequence"/>
</dbReference>
<dbReference type="PANTHER" id="PTHR43004:SF19">
    <property type="entry name" value="BINDING MONOOXYGENASE, PUTATIVE (JCVI)-RELATED"/>
    <property type="match status" value="1"/>
</dbReference>
<evidence type="ECO:0000256" key="1">
    <source>
        <dbReference type="ARBA" id="ARBA00001974"/>
    </source>
</evidence>
<gene>
    <name evidence="6" type="ORF">ACFQSB_38950</name>
</gene>
<dbReference type="PANTHER" id="PTHR43004">
    <property type="entry name" value="TRK SYSTEM POTASSIUM UPTAKE PROTEIN"/>
    <property type="match status" value="1"/>
</dbReference>
<dbReference type="Gene3D" id="3.40.30.120">
    <property type="match status" value="1"/>
</dbReference>
<dbReference type="InterPro" id="IPR050641">
    <property type="entry name" value="RIFMO-like"/>
</dbReference>
<evidence type="ECO:0000259" key="5">
    <source>
        <dbReference type="Pfam" id="PF01494"/>
    </source>
</evidence>
<protein>
    <submittedName>
        <fullName evidence="6">FAD-dependent monooxygenase</fullName>
    </submittedName>
</protein>
<dbReference type="Gene3D" id="3.30.70.2450">
    <property type="match status" value="1"/>
</dbReference>
<dbReference type="EMBL" id="JBHTCG010000056">
    <property type="protein sequence ID" value="MFC7388240.1"/>
    <property type="molecule type" value="Genomic_DNA"/>
</dbReference>
<dbReference type="Pfam" id="PF21274">
    <property type="entry name" value="Rng_hyd_C"/>
    <property type="match status" value="1"/>
</dbReference>
<evidence type="ECO:0000256" key="4">
    <source>
        <dbReference type="SAM" id="MobiDB-lite"/>
    </source>
</evidence>
<name>A0ABW2PIL1_9ACTN</name>
<evidence type="ECO:0000313" key="6">
    <source>
        <dbReference type="EMBL" id="MFC7388240.1"/>
    </source>
</evidence>
<dbReference type="GO" id="GO:0004497">
    <property type="term" value="F:monooxygenase activity"/>
    <property type="evidence" value="ECO:0007669"/>
    <property type="project" value="UniProtKB-KW"/>
</dbReference>
<dbReference type="Pfam" id="PF01494">
    <property type="entry name" value="FAD_binding_3"/>
    <property type="match status" value="1"/>
</dbReference>
<accession>A0ABW2PIL1</accession>
<evidence type="ECO:0000256" key="2">
    <source>
        <dbReference type="ARBA" id="ARBA00022630"/>
    </source>
</evidence>
<dbReference type="RefSeq" id="WP_380832302.1">
    <property type="nucleotide sequence ID" value="NZ_JBHTCG010000056.1"/>
</dbReference>
<keyword evidence="7" id="KW-1185">Reference proteome</keyword>
<organism evidence="6 7">
    <name type="scientific">Sphaerisporangium rhizosphaerae</name>
    <dbReference type="NCBI Taxonomy" id="2269375"/>
    <lineage>
        <taxon>Bacteria</taxon>
        <taxon>Bacillati</taxon>
        <taxon>Actinomycetota</taxon>
        <taxon>Actinomycetes</taxon>
        <taxon>Streptosporangiales</taxon>
        <taxon>Streptosporangiaceae</taxon>
        <taxon>Sphaerisporangium</taxon>
    </lineage>
</organism>